<dbReference type="InterPro" id="IPR050194">
    <property type="entry name" value="Glycosyltransferase_grp1"/>
</dbReference>
<dbReference type="EMBL" id="JAVDXT010000005">
    <property type="protein sequence ID" value="MDR7379931.1"/>
    <property type="molecule type" value="Genomic_DNA"/>
</dbReference>
<dbReference type="InterPro" id="IPR028098">
    <property type="entry name" value="Glyco_trans_4-like_N"/>
</dbReference>
<dbReference type="CDD" id="cd03814">
    <property type="entry name" value="GT4-like"/>
    <property type="match status" value="1"/>
</dbReference>
<dbReference type="SUPFAM" id="SSF53756">
    <property type="entry name" value="UDP-Glycosyltransferase/glycogen phosphorylase"/>
    <property type="match status" value="1"/>
</dbReference>
<evidence type="ECO:0000313" key="2">
    <source>
        <dbReference type="EMBL" id="MDR7379931.1"/>
    </source>
</evidence>
<dbReference type="Proteomes" id="UP001180487">
    <property type="component" value="Unassembled WGS sequence"/>
</dbReference>
<accession>A0ABU2CF36</accession>
<protein>
    <submittedName>
        <fullName evidence="2">Glycosyltransferase involved in cell wall biosynthesis</fullName>
    </submittedName>
</protein>
<dbReference type="PANTHER" id="PTHR45947">
    <property type="entry name" value="SULFOQUINOVOSYL TRANSFERASE SQD2"/>
    <property type="match status" value="1"/>
</dbReference>
<dbReference type="Pfam" id="PF13439">
    <property type="entry name" value="Glyco_transf_4"/>
    <property type="match status" value="1"/>
</dbReference>
<proteinExistence type="predicted"/>
<evidence type="ECO:0000313" key="3">
    <source>
        <dbReference type="Proteomes" id="UP001180487"/>
    </source>
</evidence>
<feature type="domain" description="Glycosyltransferase subfamily 4-like N-terminal" evidence="1">
    <location>
        <begin position="24"/>
        <end position="192"/>
    </location>
</feature>
<evidence type="ECO:0000259" key="1">
    <source>
        <dbReference type="Pfam" id="PF13439"/>
    </source>
</evidence>
<dbReference type="Gene3D" id="3.40.50.2000">
    <property type="entry name" value="Glycogen Phosphorylase B"/>
    <property type="match status" value="2"/>
</dbReference>
<name>A0ABU2CF36_9BURK</name>
<dbReference type="Pfam" id="PF13692">
    <property type="entry name" value="Glyco_trans_1_4"/>
    <property type="match status" value="1"/>
</dbReference>
<comment type="caution">
    <text evidence="2">The sequence shown here is derived from an EMBL/GenBank/DDBJ whole genome shotgun (WGS) entry which is preliminary data.</text>
</comment>
<organism evidence="2 3">
    <name type="scientific">Rhodoferax ferrireducens</name>
    <dbReference type="NCBI Taxonomy" id="192843"/>
    <lineage>
        <taxon>Bacteria</taxon>
        <taxon>Pseudomonadati</taxon>
        <taxon>Pseudomonadota</taxon>
        <taxon>Betaproteobacteria</taxon>
        <taxon>Burkholderiales</taxon>
        <taxon>Comamonadaceae</taxon>
        <taxon>Rhodoferax</taxon>
    </lineage>
</organism>
<sequence length="410" mass="43679">MESFAAQPASLRIALVTETFPPEVNGVAMTLGRLVEGMLQRGHALQIVRPRQPGVEAPGPRAGLDEVLSAGVPIPSYGNFRFGLPSKNRLLALWQQMRPDVVHVATEGPLGWSAVTAARKLQLPVTSSFHTNFDNYSGHYGLGLLKTPIDAYLRKLHNRTMATLVPTPAMVYALQARGYRNVSVLSRGVEIAQFSPARRSSALRASWGVGEQDVVALYVGRLAREKNVAAVLAAFGAVQARQPTARLVLVGDGPLRKALQDSCPQAIFAGVRQGEELATYYASGDLFLFPSMTETYGNVVPEALASGLAVLSYAHAAAAHLIRQEHNGVLVPLGEEAQFVQAAAALASHPQRLQALRLNAPASVAHLGWAAVVDSFIGTLRTVVQCHGGHFSSLPAAQFVQPKPSVASSA</sequence>
<keyword evidence="3" id="KW-1185">Reference proteome</keyword>
<gene>
    <name evidence="2" type="ORF">J2X19_004627</name>
</gene>
<reference evidence="2 3" key="1">
    <citation type="submission" date="2023-07" db="EMBL/GenBank/DDBJ databases">
        <title>Sorghum-associated microbial communities from plants grown in Nebraska, USA.</title>
        <authorList>
            <person name="Schachtman D."/>
        </authorList>
    </citation>
    <scope>NUCLEOTIDE SEQUENCE [LARGE SCALE GENOMIC DNA]</scope>
    <source>
        <strain evidence="2 3">BE313</strain>
    </source>
</reference>
<dbReference type="PANTHER" id="PTHR45947:SF3">
    <property type="entry name" value="SULFOQUINOVOSYL TRANSFERASE SQD2"/>
    <property type="match status" value="1"/>
</dbReference>